<evidence type="ECO:0000313" key="3">
    <source>
        <dbReference type="Proteomes" id="UP000283895"/>
    </source>
</evidence>
<feature type="compositionally biased region" description="Basic and acidic residues" evidence="1">
    <location>
        <begin position="1"/>
        <end position="14"/>
    </location>
</feature>
<dbReference type="AlphaFoldDB" id="A0A423X590"/>
<accession>A0A423X590</accession>
<dbReference type="EMBL" id="LKEA01000002">
    <property type="protein sequence ID" value="ROW10926.1"/>
    <property type="molecule type" value="Genomic_DNA"/>
</dbReference>
<proteinExistence type="predicted"/>
<sequence length="966" mass="100207">MEPVPETEKLEEFHSTPLPTLRLHHSNYNPQTTSTSDPDPPRKPPTMRRSTDPSPSSPISPTWNAAALPYRPRTTSPLSGNHTRSKSAASLAPPPMGRAQSMPGVNGLGHILIPRPQSPKGSPHRQRPLRKPMDEAYPPISPTRFSVLPERQLSERNSSPNLAITTPLVRQRRTSSPLRHYPSSSTSSLPGSLTFSSVNSSPMQRPYDSISEKDSYTFSSAYPPSSSVPSTPISVRSRSPSISSLETIPDSPDAEEAAVEADRIAQLKADADDEDGSENKGRNSLDGPVRGRSSNPPVAASLVWTTVLAAPAPDYRAQDNVVERDAQETPAEDAILPSLLGPLLAPIPSLLAPIPSFLGSLLGGPLPTVATRPATPVTPSAPVPTRTAYTTLYSPFPAIPAVISVLQSILATNPAVATASAIVLPVSVLPTAFLSGGISAGLLPTASVVLPTAGLPSIVIPSALPTAIVPPSLVLPSIIPPSISLVTVSLPSVVIPSALPTAVVPPSLVLPSLSVPSLSLNLSLSLSLPSASLPSLVLPSALPTSLGLPSLGLPSGVPTSIPLPNVTFSAPALTTVLPSPSSISGSATAAISVAKPEDCPISYVTITQTDVQTLYVGHPLAPNATLTAPFITPLLNATSLPLNLTLPLFTGTVTGGPFPTLNVTSLPGLPAPLPPLTLPPLANLTLPTLAIPTLSIPSLSLPTLPSLNITGLIPTALPSIPPFPGGDGQQLTPSGLPLLNITTRTLSSIHFSTLPIPTFSTVALPSLSLPALSLPTLSLPSLSIPTLSLPTLAIPTLAIPTLSFPDLPLPTLPLSLSVPTSLVIATTVSPISTAAFTSFPAVSATISVTGVVGPAAPTGRPSTQNLHCGIHGAPLGDYYLATYAWNKRDVPVTLEGCYQFCNNVYGFTEGCQSFNFYLEPGLGAPRCDLYTGTVAFEVHSIDLQSPYTWFDLACGEPSQWLAANPK</sequence>
<dbReference type="Proteomes" id="UP000283895">
    <property type="component" value="Unassembled WGS sequence"/>
</dbReference>
<keyword evidence="3" id="KW-1185">Reference proteome</keyword>
<protein>
    <submittedName>
        <fullName evidence="2">Uncharacterized protein</fullName>
    </submittedName>
</protein>
<dbReference type="OrthoDB" id="5400063at2759"/>
<reference evidence="2 3" key="1">
    <citation type="submission" date="2015-09" db="EMBL/GenBank/DDBJ databases">
        <title>Host preference determinants of Valsa canker pathogens revealed by comparative genomics.</title>
        <authorList>
            <person name="Yin Z."/>
            <person name="Huang L."/>
        </authorList>
    </citation>
    <scope>NUCLEOTIDE SEQUENCE [LARGE SCALE GENOMIC DNA]</scope>
    <source>
        <strain evidence="2 3">03-1</strain>
    </source>
</reference>
<feature type="compositionally biased region" description="Polar residues" evidence="1">
    <location>
        <begin position="73"/>
        <end position="88"/>
    </location>
</feature>
<gene>
    <name evidence="2" type="ORF">VMCG_01013</name>
</gene>
<name>A0A423X590_9PEZI</name>
<feature type="compositionally biased region" description="Low complexity" evidence="1">
    <location>
        <begin position="52"/>
        <end position="62"/>
    </location>
</feature>
<evidence type="ECO:0000313" key="2">
    <source>
        <dbReference type="EMBL" id="ROW10926.1"/>
    </source>
</evidence>
<feature type="region of interest" description="Disordered" evidence="1">
    <location>
        <begin position="1"/>
        <end position="297"/>
    </location>
</feature>
<feature type="compositionally biased region" description="Polar residues" evidence="1">
    <location>
        <begin position="155"/>
        <end position="164"/>
    </location>
</feature>
<dbReference type="STRING" id="356882.A0A423X590"/>
<evidence type="ECO:0000256" key="1">
    <source>
        <dbReference type="SAM" id="MobiDB-lite"/>
    </source>
</evidence>
<feature type="compositionally biased region" description="Low complexity" evidence="1">
    <location>
        <begin position="174"/>
        <end position="197"/>
    </location>
</feature>
<comment type="caution">
    <text evidence="2">The sequence shown here is derived from an EMBL/GenBank/DDBJ whole genome shotgun (WGS) entry which is preliminary data.</text>
</comment>
<feature type="compositionally biased region" description="Low complexity" evidence="1">
    <location>
        <begin position="216"/>
        <end position="244"/>
    </location>
</feature>
<organism evidence="2 3">
    <name type="scientific">Cytospora schulzeri</name>
    <dbReference type="NCBI Taxonomy" id="448051"/>
    <lineage>
        <taxon>Eukaryota</taxon>
        <taxon>Fungi</taxon>
        <taxon>Dikarya</taxon>
        <taxon>Ascomycota</taxon>
        <taxon>Pezizomycotina</taxon>
        <taxon>Sordariomycetes</taxon>
        <taxon>Sordariomycetidae</taxon>
        <taxon>Diaporthales</taxon>
        <taxon>Cytosporaceae</taxon>
        <taxon>Cytospora</taxon>
    </lineage>
</organism>